<proteinExistence type="predicted"/>
<dbReference type="EMBL" id="LR796618">
    <property type="protein sequence ID" value="CAB4154704.1"/>
    <property type="molecule type" value="Genomic_DNA"/>
</dbReference>
<dbReference type="InterPro" id="IPR046558">
    <property type="entry name" value="DUF6712"/>
</dbReference>
<organism evidence="1">
    <name type="scientific">uncultured Caudovirales phage</name>
    <dbReference type="NCBI Taxonomy" id="2100421"/>
    <lineage>
        <taxon>Viruses</taxon>
        <taxon>Duplodnaviria</taxon>
        <taxon>Heunggongvirae</taxon>
        <taxon>Uroviricota</taxon>
        <taxon>Caudoviricetes</taxon>
        <taxon>Peduoviridae</taxon>
        <taxon>Maltschvirus</taxon>
        <taxon>Maltschvirus maltsch</taxon>
    </lineage>
</organism>
<gene>
    <name evidence="1" type="ORF">UFOVP648_26</name>
</gene>
<reference evidence="1" key="1">
    <citation type="submission" date="2020-04" db="EMBL/GenBank/DDBJ databases">
        <authorList>
            <person name="Chiriac C."/>
            <person name="Salcher M."/>
            <person name="Ghai R."/>
            <person name="Kavagutti S V."/>
        </authorList>
    </citation>
    <scope>NUCLEOTIDE SEQUENCE</scope>
</reference>
<name>A0A6J5NH33_9CAUD</name>
<evidence type="ECO:0000313" key="1">
    <source>
        <dbReference type="EMBL" id="CAB4154704.1"/>
    </source>
</evidence>
<accession>A0A6J5NH33</accession>
<protein>
    <submittedName>
        <fullName evidence="1">Uncharacterized protein</fullName>
    </submittedName>
</protein>
<dbReference type="Pfam" id="PF20459">
    <property type="entry name" value="DUF6712"/>
    <property type="match status" value="1"/>
</dbReference>
<sequence length="171" mass="19647">MNISTKLITPQYIKDTTVVQQLVADINLDSFIYQTQDFFLRPTLGTDLYNNLINEVVLNSGSTTGLTSSTYQTLLDYSQPYLAYMVVYEAFPYLSIKIANNGLIRRTGQGDFEPISLDELKYFRQDVFNKANSMKTLLEQFLNDNKSTYYTTEIKDDCDNNIRKTLGGIYF</sequence>